<reference evidence="2" key="1">
    <citation type="submission" date="2014-11" db="EMBL/GenBank/DDBJ databases">
        <authorList>
            <person name="Otto D Thomas"/>
            <person name="Naeem Raeece"/>
        </authorList>
    </citation>
    <scope>NUCLEOTIDE SEQUENCE</scope>
</reference>
<feature type="chain" id="PRO_5005188522" evidence="1">
    <location>
        <begin position="21"/>
        <end position="111"/>
    </location>
</feature>
<evidence type="ECO:0000256" key="1">
    <source>
        <dbReference type="SAM" id="SignalP"/>
    </source>
</evidence>
<feature type="signal peptide" evidence="1">
    <location>
        <begin position="1"/>
        <end position="20"/>
    </location>
</feature>
<dbReference type="EMBL" id="CDMZ01000088">
    <property type="protein sequence ID" value="CEM06398.1"/>
    <property type="molecule type" value="Genomic_DNA"/>
</dbReference>
<name>A0A0G4F2X8_9ALVE</name>
<sequence>MTRLVCVSLALLAAPALGAADMFKNLDGLLKNGDLFKLPDYSTLKSKTQKNKDLPTCETANIDCTGLGARMNWLACIPEGYKVTPGGRDGGPGGVHADFLLRCGYLRLFDS</sequence>
<organism evidence="2">
    <name type="scientific">Chromera velia CCMP2878</name>
    <dbReference type="NCBI Taxonomy" id="1169474"/>
    <lineage>
        <taxon>Eukaryota</taxon>
        <taxon>Sar</taxon>
        <taxon>Alveolata</taxon>
        <taxon>Colpodellida</taxon>
        <taxon>Chromeraceae</taxon>
        <taxon>Chromera</taxon>
    </lineage>
</organism>
<gene>
    <name evidence="2" type="ORF">Cvel_2683</name>
</gene>
<proteinExistence type="predicted"/>
<dbReference type="VEuPathDB" id="CryptoDB:Cvel_2683"/>
<protein>
    <submittedName>
        <fullName evidence="2">Uncharacterized protein</fullName>
    </submittedName>
</protein>
<evidence type="ECO:0000313" key="2">
    <source>
        <dbReference type="EMBL" id="CEM06398.1"/>
    </source>
</evidence>
<accession>A0A0G4F2X8</accession>
<keyword evidence="1" id="KW-0732">Signal</keyword>
<dbReference type="AlphaFoldDB" id="A0A0G4F2X8"/>